<dbReference type="OrthoDB" id="9794212at2"/>
<dbReference type="SUPFAM" id="SSF56784">
    <property type="entry name" value="HAD-like"/>
    <property type="match status" value="1"/>
</dbReference>
<dbReference type="InterPro" id="IPR006385">
    <property type="entry name" value="HAD_hydro_SerB1"/>
</dbReference>
<evidence type="ECO:0000313" key="1">
    <source>
        <dbReference type="EMBL" id="MVT44464.1"/>
    </source>
</evidence>
<dbReference type="Proteomes" id="UP000468388">
    <property type="component" value="Unassembled WGS sequence"/>
</dbReference>
<keyword evidence="2" id="KW-1185">Reference proteome</keyword>
<protein>
    <submittedName>
        <fullName evidence="1">HAD-IB family hydrolase</fullName>
    </submittedName>
</protein>
<dbReference type="Pfam" id="PF12710">
    <property type="entry name" value="HAD"/>
    <property type="match status" value="1"/>
</dbReference>
<dbReference type="Gene3D" id="1.20.1440.100">
    <property type="entry name" value="SG protein - dephosphorylation function"/>
    <property type="match status" value="1"/>
</dbReference>
<dbReference type="InterPro" id="IPR050582">
    <property type="entry name" value="HAD-like_SerB"/>
</dbReference>
<dbReference type="NCBIfam" id="TIGR01490">
    <property type="entry name" value="HAD-SF-IB-hyp1"/>
    <property type="match status" value="1"/>
</dbReference>
<dbReference type="AlphaFoldDB" id="A0A6N8JHL1"/>
<dbReference type="InterPro" id="IPR023214">
    <property type="entry name" value="HAD_sf"/>
</dbReference>
<dbReference type="PANTHER" id="PTHR43344">
    <property type="entry name" value="PHOSPHOSERINE PHOSPHATASE"/>
    <property type="match status" value="1"/>
</dbReference>
<accession>A0A6N8JHL1</accession>
<dbReference type="RefSeq" id="WP_157303258.1">
    <property type="nucleotide sequence ID" value="NZ_BAAAZB010000036.1"/>
</dbReference>
<organism evidence="1 2">
    <name type="scientific">Chitinophaga oryziterrae</name>
    <dbReference type="NCBI Taxonomy" id="1031224"/>
    <lineage>
        <taxon>Bacteria</taxon>
        <taxon>Pseudomonadati</taxon>
        <taxon>Bacteroidota</taxon>
        <taxon>Chitinophagia</taxon>
        <taxon>Chitinophagales</taxon>
        <taxon>Chitinophagaceae</taxon>
        <taxon>Chitinophaga</taxon>
    </lineage>
</organism>
<dbReference type="InterPro" id="IPR036412">
    <property type="entry name" value="HAD-like_sf"/>
</dbReference>
<dbReference type="NCBIfam" id="TIGR01488">
    <property type="entry name" value="HAD-SF-IB"/>
    <property type="match status" value="1"/>
</dbReference>
<dbReference type="Gene3D" id="3.40.50.1000">
    <property type="entry name" value="HAD superfamily/HAD-like"/>
    <property type="match status" value="1"/>
</dbReference>
<dbReference type="EMBL" id="WRXO01000011">
    <property type="protein sequence ID" value="MVT44464.1"/>
    <property type="molecule type" value="Genomic_DNA"/>
</dbReference>
<name>A0A6N8JHL1_9BACT</name>
<proteinExistence type="predicted"/>
<sequence length="196" mass="22456">MKPSIAFFDFDGTITRKDTLFEIIRYHKGEASLYMGLLVLSPALILFKMKLVSNQAIKQLVLQYFFRNMPEDVFRERCAEFCRDRLPSLVRDSALNAIRQHLAKGHQVSVVTASGQEWVAPWCESLGIGCIGTRLEIRNAKITGRIHGVNCNGEEKVNRIRQQFDLSGYDDIYAYGDTVGDKPMLQMATYGYFRRF</sequence>
<gene>
    <name evidence="1" type="ORF">GO495_27970</name>
</gene>
<dbReference type="GO" id="GO:0016787">
    <property type="term" value="F:hydrolase activity"/>
    <property type="evidence" value="ECO:0007669"/>
    <property type="project" value="UniProtKB-KW"/>
</dbReference>
<comment type="caution">
    <text evidence="1">The sequence shown here is derived from an EMBL/GenBank/DDBJ whole genome shotgun (WGS) entry which is preliminary data.</text>
</comment>
<dbReference type="CDD" id="cd02612">
    <property type="entry name" value="HAD_PGPPase"/>
    <property type="match status" value="1"/>
</dbReference>
<evidence type="ECO:0000313" key="2">
    <source>
        <dbReference type="Proteomes" id="UP000468388"/>
    </source>
</evidence>
<reference evidence="1 2" key="1">
    <citation type="submission" date="2019-12" db="EMBL/GenBank/DDBJ databases">
        <title>The draft genomic sequence of strain Chitinophaga oryziterrae JCM 16595.</title>
        <authorList>
            <person name="Zhang X."/>
        </authorList>
    </citation>
    <scope>NUCLEOTIDE SEQUENCE [LARGE SCALE GENOMIC DNA]</scope>
    <source>
        <strain evidence="1 2">JCM 16595</strain>
    </source>
</reference>
<keyword evidence="1" id="KW-0378">Hydrolase</keyword>